<name>A0ABR7FPT5_9FIRM</name>
<gene>
    <name evidence="1" type="ORF">H8S22_05910</name>
</gene>
<dbReference type="RefSeq" id="WP_095142910.1">
    <property type="nucleotide sequence ID" value="NZ_JACOOS010000005.1"/>
</dbReference>
<dbReference type="EMBL" id="JACOOS010000005">
    <property type="protein sequence ID" value="MBC5677154.1"/>
    <property type="molecule type" value="Genomic_DNA"/>
</dbReference>
<keyword evidence="2" id="KW-1185">Reference proteome</keyword>
<protein>
    <submittedName>
        <fullName evidence="1">Uncharacterized protein</fullName>
    </submittedName>
</protein>
<accession>A0ABR7FPT5</accession>
<reference evidence="1 2" key="1">
    <citation type="submission" date="2020-08" db="EMBL/GenBank/DDBJ databases">
        <title>Genome public.</title>
        <authorList>
            <person name="Liu C."/>
            <person name="Sun Q."/>
        </authorList>
    </citation>
    <scope>NUCLEOTIDE SEQUENCE [LARGE SCALE GENOMIC DNA]</scope>
    <source>
        <strain evidence="1 2">NSJ-7</strain>
    </source>
</reference>
<dbReference type="Proteomes" id="UP000635828">
    <property type="component" value="Unassembled WGS sequence"/>
</dbReference>
<evidence type="ECO:0000313" key="1">
    <source>
        <dbReference type="EMBL" id="MBC5677154.1"/>
    </source>
</evidence>
<comment type="caution">
    <text evidence="1">The sequence shown here is derived from an EMBL/GenBank/DDBJ whole genome shotgun (WGS) entry which is preliminary data.</text>
</comment>
<organism evidence="1 2">
    <name type="scientific">Anaerostipes hominis</name>
    <name type="common">ex Liu et al. 2021</name>
    <dbReference type="NCBI Taxonomy" id="2763018"/>
    <lineage>
        <taxon>Bacteria</taxon>
        <taxon>Bacillati</taxon>
        <taxon>Bacillota</taxon>
        <taxon>Clostridia</taxon>
        <taxon>Lachnospirales</taxon>
        <taxon>Lachnospiraceae</taxon>
        <taxon>Anaerostipes</taxon>
    </lineage>
</organism>
<proteinExistence type="predicted"/>
<evidence type="ECO:0000313" key="2">
    <source>
        <dbReference type="Proteomes" id="UP000635828"/>
    </source>
</evidence>
<sequence>MELEKLKAYADRMREPAIQKLLSKDDVYQTECEAERKAEQKYISLDLTDHERRICDSLLRSLDARWMEYASDSYLAGWSDALTMFRNL</sequence>